<dbReference type="EMBL" id="QKZL01000003">
    <property type="protein sequence ID" value="PZX18248.1"/>
    <property type="molecule type" value="Genomic_DNA"/>
</dbReference>
<dbReference type="RefSeq" id="WP_211322706.1">
    <property type="nucleotide sequence ID" value="NZ_QKZL01000003.1"/>
</dbReference>
<proteinExistence type="predicted"/>
<gene>
    <name evidence="3" type="ORF">LX81_00877</name>
</gene>
<dbReference type="NCBIfam" id="TIGR03370">
    <property type="entry name" value="VPLPA-CTERM"/>
    <property type="match status" value="1"/>
</dbReference>
<keyword evidence="2" id="KW-0732">Signal</keyword>
<dbReference type="InterPro" id="IPR022472">
    <property type="entry name" value="VPLPA-CTERM"/>
</dbReference>
<evidence type="ECO:0000313" key="4">
    <source>
        <dbReference type="Proteomes" id="UP000248916"/>
    </source>
</evidence>
<protein>
    <submittedName>
        <fullName evidence="3">Putative secreted protein</fullName>
    </submittedName>
</protein>
<keyword evidence="4" id="KW-1185">Reference proteome</keyword>
<keyword evidence="1" id="KW-1133">Transmembrane helix</keyword>
<accession>A0A2W7NDL4</accession>
<organism evidence="3 4">
    <name type="scientific">Palleronia aestuarii</name>
    <dbReference type="NCBI Taxonomy" id="568105"/>
    <lineage>
        <taxon>Bacteria</taxon>
        <taxon>Pseudomonadati</taxon>
        <taxon>Pseudomonadota</taxon>
        <taxon>Alphaproteobacteria</taxon>
        <taxon>Rhodobacterales</taxon>
        <taxon>Roseobacteraceae</taxon>
        <taxon>Palleronia</taxon>
    </lineage>
</organism>
<comment type="caution">
    <text evidence="3">The sequence shown here is derived from an EMBL/GenBank/DDBJ whole genome shotgun (WGS) entry which is preliminary data.</text>
</comment>
<evidence type="ECO:0000313" key="3">
    <source>
        <dbReference type="EMBL" id="PZX18248.1"/>
    </source>
</evidence>
<keyword evidence="1" id="KW-0812">Transmembrane</keyword>
<evidence type="ECO:0000256" key="1">
    <source>
        <dbReference type="SAM" id="Phobius"/>
    </source>
</evidence>
<feature type="signal peptide" evidence="2">
    <location>
        <begin position="1"/>
        <end position="23"/>
    </location>
</feature>
<reference evidence="3 4" key="1">
    <citation type="submission" date="2018-06" db="EMBL/GenBank/DDBJ databases">
        <title>Genomic Encyclopedia of Archaeal and Bacterial Type Strains, Phase II (KMG-II): from individual species to whole genera.</title>
        <authorList>
            <person name="Goeker M."/>
        </authorList>
    </citation>
    <scope>NUCLEOTIDE SEQUENCE [LARGE SCALE GENOMIC DNA]</scope>
    <source>
        <strain evidence="3 4">DSM 22009</strain>
    </source>
</reference>
<feature type="transmembrane region" description="Helical" evidence="1">
    <location>
        <begin position="210"/>
        <end position="229"/>
    </location>
</feature>
<evidence type="ECO:0000256" key="2">
    <source>
        <dbReference type="SAM" id="SignalP"/>
    </source>
</evidence>
<dbReference type="AlphaFoldDB" id="A0A2W7NDL4"/>
<name>A0A2W7NDL4_9RHOB</name>
<sequence length="236" mass="24248">MRTKMFASVVGTALAVSAAPALAATLTIDNFDTNQRVTDVPSGSFVNSSEVTGSDILGGARDLSVTNTAFNGDSTDATELRVAGSALSFSNITDARGEGTITYDGVGNAGLGGIDLIIGDNPSFFFEVGDFDREVNITATVMDTMGGTSSYSELLTLGFNPNLGFAEFTGNADFGSIDSIEFFVSSTDTQTAVDGSILSISVQADDMAPIPLPASGLLLLGGLGGLTVLRSRRKKA</sequence>
<feature type="chain" id="PRO_5016149636" evidence="2">
    <location>
        <begin position="24"/>
        <end position="236"/>
    </location>
</feature>
<dbReference type="Proteomes" id="UP000248916">
    <property type="component" value="Unassembled WGS sequence"/>
</dbReference>
<keyword evidence="1" id="KW-0472">Membrane</keyword>